<dbReference type="Proteomes" id="UP000053097">
    <property type="component" value="Unassembled WGS sequence"/>
</dbReference>
<reference evidence="4 6" key="2">
    <citation type="journal article" date="2018" name="Genome Res.">
        <title>The genomic architecture and molecular evolution of ant odorant receptors.</title>
        <authorList>
            <person name="McKenzie S.K."/>
            <person name="Kronauer D.J.C."/>
        </authorList>
    </citation>
    <scope>NUCLEOTIDE SEQUENCE [LARGE SCALE GENOMIC DNA]</scope>
    <source>
        <strain evidence="4">Clonal line C1</strain>
    </source>
</reference>
<gene>
    <name evidence="4" type="ORF">DMN91_010812</name>
    <name evidence="3" type="ORF">X777_13276</name>
</gene>
<dbReference type="OrthoDB" id="5960226at2759"/>
<dbReference type="STRING" id="2015173.A0A026WWJ4"/>
<organism evidence="3 5">
    <name type="scientific">Ooceraea biroi</name>
    <name type="common">Clonal raider ant</name>
    <name type="synonym">Cerapachys biroi</name>
    <dbReference type="NCBI Taxonomy" id="2015173"/>
    <lineage>
        <taxon>Eukaryota</taxon>
        <taxon>Metazoa</taxon>
        <taxon>Ecdysozoa</taxon>
        <taxon>Arthropoda</taxon>
        <taxon>Hexapoda</taxon>
        <taxon>Insecta</taxon>
        <taxon>Pterygota</taxon>
        <taxon>Neoptera</taxon>
        <taxon>Endopterygota</taxon>
        <taxon>Hymenoptera</taxon>
        <taxon>Apocrita</taxon>
        <taxon>Aculeata</taxon>
        <taxon>Formicoidea</taxon>
        <taxon>Formicidae</taxon>
        <taxon>Dorylinae</taxon>
        <taxon>Ooceraea</taxon>
    </lineage>
</organism>
<sequence>MPQEMNVLCCYSCKMFQVHIVKKARKWQCKLCNAKQSVQQIYLQGSGRDCRLYVQQLNSLKANDIASLIAERNNTSDNYSASASISHESNNDKAAESKWAKYLDSSEKENLFHAQDLASCNIQEAEDEMPRKTSPCDDVNNDSNFENVLDDSSSETENITDNYETKNLQSTNCDHNSDPDKCNLQVNSKFSKEFSDVTNIFETNEELDEPLDF</sequence>
<evidence type="ECO:0000259" key="2">
    <source>
        <dbReference type="Pfam" id="PF15749"/>
    </source>
</evidence>
<evidence type="ECO:0000256" key="1">
    <source>
        <dbReference type="SAM" id="MobiDB-lite"/>
    </source>
</evidence>
<accession>A0A026WWJ4</accession>
<keyword evidence="5" id="KW-1185">Reference proteome</keyword>
<dbReference type="PANTHER" id="PTHR15863:SF2">
    <property type="entry name" value="MRN COMPLEX-INTERACTING PROTEIN"/>
    <property type="match status" value="1"/>
</dbReference>
<reference evidence="3 5" key="1">
    <citation type="journal article" date="2014" name="Curr. Biol.">
        <title>The genome of the clonal raider ant Cerapachys biroi.</title>
        <authorList>
            <person name="Oxley P.R."/>
            <person name="Ji L."/>
            <person name="Fetter-Pruneda I."/>
            <person name="McKenzie S.K."/>
            <person name="Li C."/>
            <person name="Hu H."/>
            <person name="Zhang G."/>
            <person name="Kronauer D.J."/>
        </authorList>
    </citation>
    <scope>NUCLEOTIDE SEQUENCE [LARGE SCALE GENOMIC DNA]</scope>
</reference>
<evidence type="ECO:0000313" key="5">
    <source>
        <dbReference type="Proteomes" id="UP000053097"/>
    </source>
</evidence>
<dbReference type="AlphaFoldDB" id="A0A026WWJ4"/>
<dbReference type="InterPro" id="IPR049472">
    <property type="entry name" value="MRNIP_N"/>
</dbReference>
<reference evidence="4" key="3">
    <citation type="submission" date="2018-07" db="EMBL/GenBank/DDBJ databases">
        <authorList>
            <person name="Mckenzie S.K."/>
            <person name="Kronauer D.J.C."/>
        </authorList>
    </citation>
    <scope>NUCLEOTIDE SEQUENCE</scope>
    <source>
        <strain evidence="4">Clonal line C1</strain>
    </source>
</reference>
<dbReference type="PANTHER" id="PTHR15863">
    <property type="entry name" value="MRN COMPLEX-INTERACTING PROTEIN"/>
    <property type="match status" value="1"/>
</dbReference>
<dbReference type="GO" id="GO:0003682">
    <property type="term" value="F:chromatin binding"/>
    <property type="evidence" value="ECO:0007669"/>
    <property type="project" value="TreeGrafter"/>
</dbReference>
<evidence type="ECO:0000313" key="4">
    <source>
        <dbReference type="EMBL" id="RLU16744.1"/>
    </source>
</evidence>
<dbReference type="GO" id="GO:0005634">
    <property type="term" value="C:nucleus"/>
    <property type="evidence" value="ECO:0007669"/>
    <property type="project" value="TreeGrafter"/>
</dbReference>
<feature type="region of interest" description="Disordered" evidence="1">
    <location>
        <begin position="130"/>
        <end position="157"/>
    </location>
</feature>
<dbReference type="InterPro" id="IPR032739">
    <property type="entry name" value="MRNIP"/>
</dbReference>
<evidence type="ECO:0000313" key="6">
    <source>
        <dbReference type="Proteomes" id="UP000279307"/>
    </source>
</evidence>
<dbReference type="EMBL" id="KK107078">
    <property type="protein sequence ID" value="EZA60188.1"/>
    <property type="molecule type" value="Genomic_DNA"/>
</dbReference>
<dbReference type="Pfam" id="PF15749">
    <property type="entry name" value="MRNIP"/>
    <property type="match status" value="1"/>
</dbReference>
<dbReference type="Proteomes" id="UP000279307">
    <property type="component" value="Chromosome 11"/>
</dbReference>
<evidence type="ECO:0000313" key="3">
    <source>
        <dbReference type="EMBL" id="EZA60188.1"/>
    </source>
</evidence>
<dbReference type="GO" id="GO:0007095">
    <property type="term" value="P:mitotic G2 DNA damage checkpoint signaling"/>
    <property type="evidence" value="ECO:0007669"/>
    <property type="project" value="TreeGrafter"/>
</dbReference>
<proteinExistence type="predicted"/>
<dbReference type="OMA" id="CCYSCKM"/>
<feature type="domain" description="MRN complex-interacting protein N-terminal" evidence="2">
    <location>
        <begin position="7"/>
        <end position="102"/>
    </location>
</feature>
<protein>
    <recommendedName>
        <fullName evidence="2">MRN complex-interacting protein N-terminal domain-containing protein</fullName>
    </recommendedName>
</protein>
<name>A0A026WWJ4_OOCBI</name>
<dbReference type="EMBL" id="QOIP01000011">
    <property type="protein sequence ID" value="RLU16744.1"/>
    <property type="molecule type" value="Genomic_DNA"/>
</dbReference>